<dbReference type="RefSeq" id="WP_126993681.1">
    <property type="nucleotide sequence ID" value="NZ_CP173190.1"/>
</dbReference>
<keyword evidence="6" id="KW-1185">Reference proteome</keyword>
<evidence type="ECO:0000256" key="3">
    <source>
        <dbReference type="SAM" id="MobiDB-lite"/>
    </source>
</evidence>
<dbReference type="Pfam" id="PF00440">
    <property type="entry name" value="TetR_N"/>
    <property type="match status" value="1"/>
</dbReference>
<evidence type="ECO:0000256" key="2">
    <source>
        <dbReference type="PROSITE-ProRule" id="PRU00335"/>
    </source>
</evidence>
<accession>A0A433JEI7</accession>
<dbReference type="InterPro" id="IPR001647">
    <property type="entry name" value="HTH_TetR"/>
</dbReference>
<evidence type="ECO:0000259" key="4">
    <source>
        <dbReference type="PROSITE" id="PS50977"/>
    </source>
</evidence>
<dbReference type="Proteomes" id="UP000280346">
    <property type="component" value="Unassembled WGS sequence"/>
</dbReference>
<proteinExistence type="predicted"/>
<dbReference type="InterPro" id="IPR050109">
    <property type="entry name" value="HTH-type_TetR-like_transc_reg"/>
</dbReference>
<evidence type="ECO:0000313" key="6">
    <source>
        <dbReference type="Proteomes" id="UP000280346"/>
    </source>
</evidence>
<protein>
    <submittedName>
        <fullName evidence="5">TetR/AcrR family transcriptional regulator</fullName>
    </submittedName>
</protein>
<keyword evidence="1 2" id="KW-0238">DNA-binding</keyword>
<evidence type="ECO:0000313" key="5">
    <source>
        <dbReference type="EMBL" id="RUQ75581.1"/>
    </source>
</evidence>
<name>A0A433JEI7_9PROT</name>
<dbReference type="PANTHER" id="PTHR30055">
    <property type="entry name" value="HTH-TYPE TRANSCRIPTIONAL REGULATOR RUTR"/>
    <property type="match status" value="1"/>
</dbReference>
<feature type="domain" description="HTH tetR-type" evidence="4">
    <location>
        <begin position="30"/>
        <end position="90"/>
    </location>
</feature>
<dbReference type="GO" id="GO:0000976">
    <property type="term" value="F:transcription cis-regulatory region binding"/>
    <property type="evidence" value="ECO:0007669"/>
    <property type="project" value="TreeGrafter"/>
</dbReference>
<dbReference type="PROSITE" id="PS50977">
    <property type="entry name" value="HTH_TETR_2"/>
    <property type="match status" value="1"/>
</dbReference>
<feature type="region of interest" description="Disordered" evidence="3">
    <location>
        <begin position="1"/>
        <end position="31"/>
    </location>
</feature>
<evidence type="ECO:0000256" key="1">
    <source>
        <dbReference type="ARBA" id="ARBA00023125"/>
    </source>
</evidence>
<dbReference type="EMBL" id="RZIJ01000001">
    <property type="protein sequence ID" value="RUQ75581.1"/>
    <property type="molecule type" value="Genomic_DNA"/>
</dbReference>
<dbReference type="InterPro" id="IPR009057">
    <property type="entry name" value="Homeodomain-like_sf"/>
</dbReference>
<dbReference type="Gene3D" id="1.10.357.10">
    <property type="entry name" value="Tetracycline Repressor, domain 2"/>
    <property type="match status" value="1"/>
</dbReference>
<feature type="DNA-binding region" description="H-T-H motif" evidence="2">
    <location>
        <begin position="53"/>
        <end position="72"/>
    </location>
</feature>
<gene>
    <name evidence="5" type="ORF">EJ913_00200</name>
</gene>
<dbReference type="OrthoDB" id="9805134at2"/>
<sequence>MERVTQDGAVEAIDAEGRKTKRKPQQERSNATRRKLVRATIDLLRERGYASVTTPDIADRAGVSRGALQYHFIGKEEIYFAAIQEITDWMDKEMTMSLFAGLPIAERVDRVVTQHWQVFGSDDYVAALEIRLFERFNDWLHQSIRTQLGKVTESRDLEWVRLFADSPAETATVVRLRRMVLDTLRGFALRKIQEGPDVDFGPQLALLKGFLVSVLQPAPAPVPPPAEPGGQ</sequence>
<dbReference type="AlphaFoldDB" id="A0A433JEI7"/>
<dbReference type="GO" id="GO:0003700">
    <property type="term" value="F:DNA-binding transcription factor activity"/>
    <property type="evidence" value="ECO:0007669"/>
    <property type="project" value="TreeGrafter"/>
</dbReference>
<comment type="caution">
    <text evidence="5">The sequence shown here is derived from an EMBL/GenBank/DDBJ whole genome shotgun (WGS) entry which is preliminary data.</text>
</comment>
<dbReference type="SUPFAM" id="SSF46689">
    <property type="entry name" value="Homeodomain-like"/>
    <property type="match status" value="1"/>
</dbReference>
<organism evidence="5 6">
    <name type="scientific">Azospirillum doebereinerae</name>
    <dbReference type="NCBI Taxonomy" id="92933"/>
    <lineage>
        <taxon>Bacteria</taxon>
        <taxon>Pseudomonadati</taxon>
        <taxon>Pseudomonadota</taxon>
        <taxon>Alphaproteobacteria</taxon>
        <taxon>Rhodospirillales</taxon>
        <taxon>Azospirillaceae</taxon>
        <taxon>Azospirillum</taxon>
    </lineage>
</organism>
<dbReference type="PRINTS" id="PR00455">
    <property type="entry name" value="HTHTETR"/>
</dbReference>
<dbReference type="PANTHER" id="PTHR30055:SF226">
    <property type="entry name" value="HTH-TYPE TRANSCRIPTIONAL REGULATOR PKSA"/>
    <property type="match status" value="1"/>
</dbReference>
<reference evidence="5 6" key="1">
    <citation type="submission" date="2018-12" db="EMBL/GenBank/DDBJ databases">
        <authorList>
            <person name="Yang Y."/>
        </authorList>
    </citation>
    <scope>NUCLEOTIDE SEQUENCE [LARGE SCALE GENOMIC DNA]</scope>
    <source>
        <strain evidence="5 6">GSF71</strain>
    </source>
</reference>